<keyword evidence="5" id="KW-1185">Reference proteome</keyword>
<dbReference type="InterPro" id="IPR052901">
    <property type="entry name" value="Bact_TGase-like"/>
</dbReference>
<feature type="transmembrane region" description="Helical" evidence="2">
    <location>
        <begin position="165"/>
        <end position="184"/>
    </location>
</feature>
<feature type="region of interest" description="Disordered" evidence="1">
    <location>
        <begin position="526"/>
        <end position="579"/>
    </location>
</feature>
<dbReference type="SUPFAM" id="SSF54001">
    <property type="entry name" value="Cysteine proteinases"/>
    <property type="match status" value="1"/>
</dbReference>
<comment type="caution">
    <text evidence="4">The sequence shown here is derived from an EMBL/GenBank/DDBJ whole genome shotgun (WGS) entry which is preliminary data.</text>
</comment>
<feature type="compositionally biased region" description="Polar residues" evidence="1">
    <location>
        <begin position="568"/>
        <end position="578"/>
    </location>
</feature>
<feature type="domain" description="Transglutaminase-like" evidence="3">
    <location>
        <begin position="449"/>
        <end position="524"/>
    </location>
</feature>
<organism evidence="4 5">
    <name type="scientific">Aeromicrobium piscarium</name>
    <dbReference type="NCBI Taxonomy" id="2590901"/>
    <lineage>
        <taxon>Bacteria</taxon>
        <taxon>Bacillati</taxon>
        <taxon>Actinomycetota</taxon>
        <taxon>Actinomycetes</taxon>
        <taxon>Propionibacteriales</taxon>
        <taxon>Nocardioidaceae</taxon>
        <taxon>Aeromicrobium</taxon>
    </lineage>
</organism>
<keyword evidence="2" id="KW-1133">Transmembrane helix</keyword>
<evidence type="ECO:0000259" key="3">
    <source>
        <dbReference type="SMART" id="SM00460"/>
    </source>
</evidence>
<dbReference type="Proteomes" id="UP000316988">
    <property type="component" value="Unassembled WGS sequence"/>
</dbReference>
<sequence length="709" mass="74682">MRAERSSFFGVLGLVGVLLGLRVVLLGAWWWRVVLVVAVVYVVAAAVRRVRPLAAPFAAVAALALMVVWVFLPTTTVVGVPTGATWSAVGDQLSLAIAVVAEEQAPLAPPEALVMFIALGFGLVALVVDDLLSRPVPGAAVGCGILYAGGLAAASLIVGVTPDPLAVAVTAAGWLGVIVSRGGVPTPARGVLAAGIGAVAVVAALLTPSLAAPGLEPTVTSWGRPPADVFGRGINPMLRLGENLRRGESVEVARSITTADDPPYLKVATLIDVDGETWRQVGDGAGLPTEEPLGDIGPDIPTSTEEIRVEIGDLDTTMLPVPYRFDELRGLAGAWARHPVGGTVRSRGDTTRDLTYAASYVEIEPDAEQMRGRSTSMTPGVFRRYTELPAGTPAEIGGVAREQTAGLTNSYDRIVALQDWLRGSFSYSESAPVAEGYDGNGLDVVARFLTEEQSGYCVHFASALAAMARSLNIPARIAVGYAPGRPAGRTADGDQVYSTRSDMLHAWTEVWFDGVGWVTFDATPGVGSPTEFDEPRIEPGTTAPDVNVPDGPTAAPTAGPDSARPDADQTTEQGTGRQSVGGLGVALAVLLGALGLAPALVRQVRRLMRWRRTRVEPWWRELTDTATDLGISVPPNATARGQAEALAPAAGPEVREVVALLERELYAASAPGVDEQSRRTARSAERRLRASCTRRHRLAARVFPRSLWR</sequence>
<keyword evidence="2" id="KW-0812">Transmembrane</keyword>
<dbReference type="AlphaFoldDB" id="A0A554S7S8"/>
<dbReference type="OrthoDB" id="9804023at2"/>
<evidence type="ECO:0000313" key="4">
    <source>
        <dbReference type="EMBL" id="TSD62403.1"/>
    </source>
</evidence>
<feature type="transmembrane region" description="Helical" evidence="2">
    <location>
        <begin position="29"/>
        <end position="47"/>
    </location>
</feature>
<evidence type="ECO:0000313" key="5">
    <source>
        <dbReference type="Proteomes" id="UP000316988"/>
    </source>
</evidence>
<reference evidence="4 5" key="1">
    <citation type="submission" date="2019-07" db="EMBL/GenBank/DDBJ databases">
        <authorList>
            <person name="Zhao L.H."/>
        </authorList>
    </citation>
    <scope>NUCLEOTIDE SEQUENCE [LARGE SCALE GENOMIC DNA]</scope>
    <source>
        <strain evidence="4 5">Co35</strain>
    </source>
</reference>
<dbReference type="Pfam" id="PF11992">
    <property type="entry name" value="TgpA_N"/>
    <property type="match status" value="1"/>
</dbReference>
<feature type="transmembrane region" description="Helical" evidence="2">
    <location>
        <begin position="191"/>
        <end position="211"/>
    </location>
</feature>
<dbReference type="Gene3D" id="3.10.620.30">
    <property type="match status" value="1"/>
</dbReference>
<dbReference type="SMART" id="SM00460">
    <property type="entry name" value="TGc"/>
    <property type="match status" value="1"/>
</dbReference>
<name>A0A554S7S8_9ACTN</name>
<feature type="transmembrane region" description="Helical" evidence="2">
    <location>
        <begin position="54"/>
        <end position="72"/>
    </location>
</feature>
<accession>A0A554S7S8</accession>
<gene>
    <name evidence="4" type="ORF">FNM00_12290</name>
</gene>
<dbReference type="PANTHER" id="PTHR42736">
    <property type="entry name" value="PROTEIN-GLUTAMINE GAMMA-GLUTAMYLTRANSFERASE"/>
    <property type="match status" value="1"/>
</dbReference>
<evidence type="ECO:0000256" key="2">
    <source>
        <dbReference type="SAM" id="Phobius"/>
    </source>
</evidence>
<dbReference type="EMBL" id="VLNT01000009">
    <property type="protein sequence ID" value="TSD62403.1"/>
    <property type="molecule type" value="Genomic_DNA"/>
</dbReference>
<feature type="transmembrane region" description="Helical" evidence="2">
    <location>
        <begin position="580"/>
        <end position="601"/>
    </location>
</feature>
<dbReference type="PANTHER" id="PTHR42736:SF1">
    <property type="entry name" value="PROTEIN-GLUTAMINE GAMMA-GLUTAMYLTRANSFERASE"/>
    <property type="match status" value="1"/>
</dbReference>
<protein>
    <submittedName>
        <fullName evidence="4">Transglutaminase domain-containing protein</fullName>
    </submittedName>
</protein>
<feature type="transmembrane region" description="Helical" evidence="2">
    <location>
        <begin position="112"/>
        <end position="132"/>
    </location>
</feature>
<evidence type="ECO:0000256" key="1">
    <source>
        <dbReference type="SAM" id="MobiDB-lite"/>
    </source>
</evidence>
<keyword evidence="2" id="KW-0472">Membrane</keyword>
<dbReference type="InterPro" id="IPR002931">
    <property type="entry name" value="Transglutaminase-like"/>
</dbReference>
<dbReference type="RefSeq" id="WP_143913837.1">
    <property type="nucleotide sequence ID" value="NZ_VLNT01000009.1"/>
</dbReference>
<feature type="transmembrane region" description="Helical" evidence="2">
    <location>
        <begin position="139"/>
        <end position="159"/>
    </location>
</feature>
<dbReference type="Pfam" id="PF01841">
    <property type="entry name" value="Transglut_core"/>
    <property type="match status" value="1"/>
</dbReference>
<proteinExistence type="predicted"/>
<dbReference type="InterPro" id="IPR021878">
    <property type="entry name" value="TgpA_N"/>
</dbReference>
<feature type="compositionally biased region" description="Low complexity" evidence="1">
    <location>
        <begin position="549"/>
        <end position="562"/>
    </location>
</feature>
<feature type="transmembrane region" description="Helical" evidence="2">
    <location>
        <begin position="7"/>
        <end position="23"/>
    </location>
</feature>
<dbReference type="InterPro" id="IPR038765">
    <property type="entry name" value="Papain-like_cys_pep_sf"/>
</dbReference>